<gene>
    <name evidence="1" type="ORF">ACAOBT_LOCUS31546</name>
</gene>
<dbReference type="PANTHER" id="PTHR35450:SF2">
    <property type="entry name" value="REVERSE TRANSCRIPTASE DOMAIN-CONTAINING PROTEIN"/>
    <property type="match status" value="1"/>
</dbReference>
<sequence length="173" mass="19670">MLANSAYLSRHNQVAKIIHSTLAQNSNLIQSTAPYYKYTPFPVLENQSALLYWDRPVITDKTVDYNRPDILLIDKNKRKSYITDIAVPLTANVIRTEYTKAEKHQNLAIEIKNIWKLSEVCIIPVAVSVEGAVSVNLHYHLEKIKVPAHFIAVMQKAAILQTCHIVRKFFAIG</sequence>
<evidence type="ECO:0000313" key="2">
    <source>
        <dbReference type="Proteomes" id="UP001152888"/>
    </source>
</evidence>
<organism evidence="1 2">
    <name type="scientific">Acanthoscelides obtectus</name>
    <name type="common">Bean weevil</name>
    <name type="synonym">Bruchus obtectus</name>
    <dbReference type="NCBI Taxonomy" id="200917"/>
    <lineage>
        <taxon>Eukaryota</taxon>
        <taxon>Metazoa</taxon>
        <taxon>Ecdysozoa</taxon>
        <taxon>Arthropoda</taxon>
        <taxon>Hexapoda</taxon>
        <taxon>Insecta</taxon>
        <taxon>Pterygota</taxon>
        <taxon>Neoptera</taxon>
        <taxon>Endopterygota</taxon>
        <taxon>Coleoptera</taxon>
        <taxon>Polyphaga</taxon>
        <taxon>Cucujiformia</taxon>
        <taxon>Chrysomeloidea</taxon>
        <taxon>Chrysomelidae</taxon>
        <taxon>Bruchinae</taxon>
        <taxon>Bruchini</taxon>
        <taxon>Acanthoscelides</taxon>
    </lineage>
</organism>
<protein>
    <submittedName>
        <fullName evidence="1">Uncharacterized protein</fullName>
    </submittedName>
</protein>
<accession>A0A9P0MAQ3</accession>
<reference evidence="1" key="1">
    <citation type="submission" date="2022-03" db="EMBL/GenBank/DDBJ databases">
        <authorList>
            <person name="Sayadi A."/>
        </authorList>
    </citation>
    <scope>NUCLEOTIDE SEQUENCE</scope>
</reference>
<proteinExistence type="predicted"/>
<dbReference type="EMBL" id="CAKOFQ010007975">
    <property type="protein sequence ID" value="CAH2010464.1"/>
    <property type="molecule type" value="Genomic_DNA"/>
</dbReference>
<name>A0A9P0MAQ3_ACAOB</name>
<dbReference type="PANTHER" id="PTHR35450">
    <property type="entry name" value="REVERSE TRANSCRIPTASE DOMAIN-CONTAINING PROTEIN"/>
    <property type="match status" value="1"/>
</dbReference>
<dbReference type="OrthoDB" id="5962029at2759"/>
<evidence type="ECO:0000313" key="1">
    <source>
        <dbReference type="EMBL" id="CAH2010464.1"/>
    </source>
</evidence>
<comment type="caution">
    <text evidence="1">The sequence shown here is derived from an EMBL/GenBank/DDBJ whole genome shotgun (WGS) entry which is preliminary data.</text>
</comment>
<dbReference type="AlphaFoldDB" id="A0A9P0MAQ3"/>
<dbReference type="Proteomes" id="UP001152888">
    <property type="component" value="Unassembled WGS sequence"/>
</dbReference>
<keyword evidence="2" id="KW-1185">Reference proteome</keyword>